<dbReference type="RefSeq" id="XP_008817691.1">
    <property type="nucleotide sequence ID" value="XM_008819469.1"/>
</dbReference>
<feature type="region of interest" description="Disordered" evidence="1">
    <location>
        <begin position="230"/>
        <end position="260"/>
    </location>
</feature>
<feature type="region of interest" description="Disordered" evidence="1">
    <location>
        <begin position="409"/>
        <end position="473"/>
    </location>
</feature>
<keyword evidence="2" id="KW-0472">Membrane</keyword>
<dbReference type="VEuPathDB" id="PlasmoDB:C922_03880"/>
<dbReference type="Proteomes" id="UP000030640">
    <property type="component" value="Unassembled WGS sequence"/>
</dbReference>
<accession>W7A929</accession>
<feature type="compositionally biased region" description="Basic and acidic residues" evidence="1">
    <location>
        <begin position="109"/>
        <end position="122"/>
    </location>
</feature>
<feature type="compositionally biased region" description="Polar residues" evidence="1">
    <location>
        <begin position="439"/>
        <end position="448"/>
    </location>
</feature>
<feature type="compositionally biased region" description="Low complexity" evidence="1">
    <location>
        <begin position="98"/>
        <end position="108"/>
    </location>
</feature>
<evidence type="ECO:0000313" key="4">
    <source>
        <dbReference type="Proteomes" id="UP000030640"/>
    </source>
</evidence>
<dbReference type="AlphaFoldDB" id="W7A929"/>
<reference evidence="3 4" key="1">
    <citation type="submission" date="2013-02" db="EMBL/GenBank/DDBJ databases">
        <title>The Genome Sequence of Plasmodium inui San Antonio 1.</title>
        <authorList>
            <consortium name="The Broad Institute Genome Sequencing Platform"/>
            <consortium name="The Broad Institute Genome Sequencing Center for Infectious Disease"/>
            <person name="Neafsey D."/>
            <person name="Cheeseman I."/>
            <person name="Volkman S."/>
            <person name="Adams J."/>
            <person name="Walker B."/>
            <person name="Young S.K."/>
            <person name="Zeng Q."/>
            <person name="Gargeya S."/>
            <person name="Fitzgerald M."/>
            <person name="Haas B."/>
            <person name="Abouelleil A."/>
            <person name="Alvarado L."/>
            <person name="Arachchi H.M."/>
            <person name="Berlin A.M."/>
            <person name="Chapman S.B."/>
            <person name="Dewar J."/>
            <person name="Goldberg J."/>
            <person name="Griggs A."/>
            <person name="Gujja S."/>
            <person name="Hansen M."/>
            <person name="Howarth C."/>
            <person name="Imamovic A."/>
            <person name="Larimer J."/>
            <person name="McCowan C."/>
            <person name="Murphy C."/>
            <person name="Neiman D."/>
            <person name="Pearson M."/>
            <person name="Priest M."/>
            <person name="Roberts A."/>
            <person name="Saif S."/>
            <person name="Shea T."/>
            <person name="Sisk P."/>
            <person name="Sykes S."/>
            <person name="Wortman J."/>
            <person name="Nusbaum C."/>
            <person name="Birren B."/>
        </authorList>
    </citation>
    <scope>NUCLEOTIDE SEQUENCE [LARGE SCALE GENOMIC DNA]</scope>
    <source>
        <strain evidence="3 4">San Antonio 1</strain>
    </source>
</reference>
<organism evidence="3 4">
    <name type="scientific">Plasmodium inui San Antonio 1</name>
    <dbReference type="NCBI Taxonomy" id="1237626"/>
    <lineage>
        <taxon>Eukaryota</taxon>
        <taxon>Sar</taxon>
        <taxon>Alveolata</taxon>
        <taxon>Apicomplexa</taxon>
        <taxon>Aconoidasida</taxon>
        <taxon>Haemosporida</taxon>
        <taxon>Plasmodiidae</taxon>
        <taxon>Plasmodium</taxon>
        <taxon>Plasmodium (Plasmodium)</taxon>
    </lineage>
</organism>
<keyword evidence="4" id="KW-1185">Reference proteome</keyword>
<evidence type="ECO:0000256" key="2">
    <source>
        <dbReference type="SAM" id="Phobius"/>
    </source>
</evidence>
<dbReference type="GeneID" id="20039154"/>
<dbReference type="EMBL" id="KI965477">
    <property type="protein sequence ID" value="EUD65634.1"/>
    <property type="molecule type" value="Genomic_DNA"/>
</dbReference>
<protein>
    <submittedName>
        <fullName evidence="3">Uncharacterized protein</fullName>
    </submittedName>
</protein>
<feature type="region of interest" description="Disordered" evidence="1">
    <location>
        <begin position="88"/>
        <end position="124"/>
    </location>
</feature>
<feature type="compositionally biased region" description="Low complexity" evidence="1">
    <location>
        <begin position="422"/>
        <end position="434"/>
    </location>
</feature>
<feature type="region of interest" description="Disordered" evidence="1">
    <location>
        <begin position="795"/>
        <end position="817"/>
    </location>
</feature>
<feature type="transmembrane region" description="Helical" evidence="2">
    <location>
        <begin position="896"/>
        <end position="919"/>
    </location>
</feature>
<gene>
    <name evidence="3" type="ORF">C922_03880</name>
</gene>
<evidence type="ECO:0000313" key="3">
    <source>
        <dbReference type="EMBL" id="EUD65634.1"/>
    </source>
</evidence>
<evidence type="ECO:0000256" key="1">
    <source>
        <dbReference type="SAM" id="MobiDB-lite"/>
    </source>
</evidence>
<keyword evidence="2" id="KW-0812">Transmembrane</keyword>
<sequence>METKKKGTKLLYCALGALVPAYWLHHRRASTSQRENNQIRDELDIVKKLKMNSALCHIPLIILSIYDGYIYENKMLRWIYYTLRERSSSRRVPPPCPSRSASPSLPRNPNDRADTTSTEGRHGPNYHFIMHSEKSLFNKIYFYEIILDKSVKYAVISPQLSYYILRQLSQHVVNLNTRLYHEKEFSLHREKEGGSRGCRGDCRGDFRGWLANWVTRLAWGGGAWPDEVSHSHYSDNDSDSDSEAEEERSSPPRKRNLPGKAKGNLYEKYAIHKYEQTFSQTTTGGSSLSSPQHDQVSINLLYLLNKAYDNVNRICIDTDTNTLVNLYMVNILKFICYKSYRHILMNSSLFEELDKRDRKGRSLVDYFFGFFGGGSASEEGYFAGGSAAEQGHLLRDDADRHLFCGETEGGCERGHSAGGQKSVPRSVPRSDSPSGLPRTPSNSPSSKGVQKRDKKDDAVQQNGDGSRSHDVVGHGKADHIVAKATSQTVATLYSHGGNRKQQEDTLQMHPHNCTPYRSEMDEKMKILNDLYLVLYLRLLLECCIKMVSIKKNLLMLEEKAKFEKGNKIFYLSTSDAIENLKVHLLKRFRHGEEKRGLRIFFRPYGKGGGNGQRGKRQDDMPLHTPPNTPLNTRLKKVPSWHSTDEKLHAEQSSLAAAKSKLRGHSKKAKIYMHRKIFKLKKLINYYVINLDEAIKNKYYKKVHEKNVKRIRDHLRENTQKEIDMGRFHDIYSNMVTNLNGILSFASAVDARNQAHRILSLYNTCVFYQYNYLNEYDSLFFKNGVGRYLRRLGESSSSSQRGEHHSGEYPSWEQSSPSGEHSSSPSFYYTNDIHLLLLLYTHRIQKCLNTFTYIYNKNHFSKYCSLCCVFHKLNFIILSKRCASHWVINVAYLAYDNWFSCFSLLYFFCVYSYVAFFLMYQYNTFSCVRYFGIFSDPGLSLYFVKLYTNMRSLYGA</sequence>
<keyword evidence="2" id="KW-1133">Transmembrane helix</keyword>
<proteinExistence type="predicted"/>
<name>W7A929_9APIC</name>
<feature type="region of interest" description="Disordered" evidence="1">
    <location>
        <begin position="606"/>
        <end position="634"/>
    </location>
</feature>
<feature type="compositionally biased region" description="Acidic residues" evidence="1">
    <location>
        <begin position="236"/>
        <end position="246"/>
    </location>
</feature>
<dbReference type="OrthoDB" id="377824at2759"/>